<dbReference type="InterPro" id="IPR013087">
    <property type="entry name" value="Znf_C2H2_type"/>
</dbReference>
<dbReference type="EMBL" id="HBUF01051748">
    <property type="protein sequence ID" value="CAG6622093.1"/>
    <property type="molecule type" value="Transcribed_RNA"/>
</dbReference>
<dbReference type="EMBL" id="HBUF01230453">
    <property type="protein sequence ID" value="CAG6673126.1"/>
    <property type="molecule type" value="Transcribed_RNA"/>
</dbReference>
<dbReference type="Gene3D" id="3.30.160.60">
    <property type="entry name" value="Classic Zinc Finger"/>
    <property type="match status" value="1"/>
</dbReference>
<dbReference type="EMBL" id="HBUF01552990">
    <property type="protein sequence ID" value="CAG6759553.1"/>
    <property type="molecule type" value="Transcribed_RNA"/>
</dbReference>
<dbReference type="EMBL" id="HBUF01051749">
    <property type="protein sequence ID" value="CAG6622094.1"/>
    <property type="molecule type" value="Transcribed_RNA"/>
</dbReference>
<keyword evidence="2" id="KW-0479">Metal-binding</keyword>
<evidence type="ECO:0000256" key="5">
    <source>
        <dbReference type="ARBA" id="ARBA00022833"/>
    </source>
</evidence>
<proteinExistence type="predicted"/>
<dbReference type="EMBL" id="HBUF01230452">
    <property type="protein sequence ID" value="CAG6673124.1"/>
    <property type="molecule type" value="Transcribed_RNA"/>
</dbReference>
<comment type="subcellular location">
    <subcellularLocation>
        <location evidence="1">Nucleus</location>
    </subcellularLocation>
</comment>
<evidence type="ECO:0000256" key="3">
    <source>
        <dbReference type="ARBA" id="ARBA00022737"/>
    </source>
</evidence>
<keyword evidence="3" id="KW-0677">Repeat</keyword>
<feature type="domain" description="C2H2-type" evidence="10">
    <location>
        <begin position="81"/>
        <end position="105"/>
    </location>
</feature>
<evidence type="ECO:0000256" key="9">
    <source>
        <dbReference type="PROSITE-ProRule" id="PRU00042"/>
    </source>
</evidence>
<dbReference type="InterPro" id="IPR036236">
    <property type="entry name" value="Znf_C2H2_sf"/>
</dbReference>
<dbReference type="EMBL" id="HBUF01230454">
    <property type="protein sequence ID" value="CAG6673128.1"/>
    <property type="molecule type" value="Transcribed_RNA"/>
</dbReference>
<evidence type="ECO:0000256" key="8">
    <source>
        <dbReference type="ARBA" id="ARBA00023242"/>
    </source>
</evidence>
<dbReference type="GO" id="GO:0005634">
    <property type="term" value="C:nucleus"/>
    <property type="evidence" value="ECO:0007669"/>
    <property type="project" value="UniProtKB-SubCell"/>
</dbReference>
<dbReference type="GO" id="GO:0008270">
    <property type="term" value="F:zinc ion binding"/>
    <property type="evidence" value="ECO:0007669"/>
    <property type="project" value="UniProtKB-KW"/>
</dbReference>
<dbReference type="EMBL" id="HBUF01411911">
    <property type="protein sequence ID" value="CAG6739203.1"/>
    <property type="molecule type" value="Transcribed_RNA"/>
</dbReference>
<dbReference type="AlphaFoldDB" id="A0A8D8M767"/>
<evidence type="ECO:0000256" key="2">
    <source>
        <dbReference type="ARBA" id="ARBA00022723"/>
    </source>
</evidence>
<keyword evidence="5" id="KW-0862">Zinc</keyword>
<reference evidence="11" key="1">
    <citation type="submission" date="2021-05" db="EMBL/GenBank/DDBJ databases">
        <authorList>
            <person name="Alioto T."/>
            <person name="Alioto T."/>
            <person name="Gomez Garrido J."/>
        </authorList>
    </citation>
    <scope>NUCLEOTIDE SEQUENCE</scope>
</reference>
<dbReference type="FunFam" id="3.30.160.60:FF:000130">
    <property type="entry name" value="Spalt-like transcription factor 4"/>
    <property type="match status" value="1"/>
</dbReference>
<keyword evidence="8" id="KW-0539">Nucleus</keyword>
<name>A0A8D8M767_9HEMI</name>
<evidence type="ECO:0000256" key="7">
    <source>
        <dbReference type="ARBA" id="ARBA00023163"/>
    </source>
</evidence>
<organism evidence="11">
    <name type="scientific">Cacopsylla melanoneura</name>
    <dbReference type="NCBI Taxonomy" id="428564"/>
    <lineage>
        <taxon>Eukaryota</taxon>
        <taxon>Metazoa</taxon>
        <taxon>Ecdysozoa</taxon>
        <taxon>Arthropoda</taxon>
        <taxon>Hexapoda</taxon>
        <taxon>Insecta</taxon>
        <taxon>Pterygota</taxon>
        <taxon>Neoptera</taxon>
        <taxon>Paraneoptera</taxon>
        <taxon>Hemiptera</taxon>
        <taxon>Sternorrhyncha</taxon>
        <taxon>Psylloidea</taxon>
        <taxon>Psyllidae</taxon>
        <taxon>Psyllinae</taxon>
        <taxon>Cacopsylla</taxon>
    </lineage>
</organism>
<dbReference type="EMBL" id="HBUF01552991">
    <property type="protein sequence ID" value="CAG6759554.1"/>
    <property type="molecule type" value="Transcribed_RNA"/>
</dbReference>
<dbReference type="PROSITE" id="PS00028">
    <property type="entry name" value="ZINC_FINGER_C2H2_1"/>
    <property type="match status" value="1"/>
</dbReference>
<dbReference type="Pfam" id="PF00096">
    <property type="entry name" value="zf-C2H2"/>
    <property type="match status" value="1"/>
</dbReference>
<keyword evidence="7" id="KW-0804">Transcription</keyword>
<dbReference type="PROSITE" id="PS50157">
    <property type="entry name" value="ZINC_FINGER_C2H2_2"/>
    <property type="match status" value="2"/>
</dbReference>
<evidence type="ECO:0000259" key="10">
    <source>
        <dbReference type="PROSITE" id="PS50157"/>
    </source>
</evidence>
<dbReference type="EMBL" id="HBUF01051747">
    <property type="protein sequence ID" value="CAG6622092.1"/>
    <property type="molecule type" value="Transcribed_RNA"/>
</dbReference>
<dbReference type="SMART" id="SM00355">
    <property type="entry name" value="ZnF_C2H2"/>
    <property type="match status" value="2"/>
</dbReference>
<keyword evidence="6" id="KW-0805">Transcription regulation</keyword>
<accession>A0A8D8M767</accession>
<sequence>MNSRTYRFIFSLTDVEVCQFCHEKIPSNPSFLLDHCKSCKNVIRPNIHYKFVCLVYNCEYYTQNSCHIKNHINMHCGFKPFTCPLCSRAFTTKSNLQVHLKTQHI</sequence>
<evidence type="ECO:0000256" key="4">
    <source>
        <dbReference type="ARBA" id="ARBA00022771"/>
    </source>
</evidence>
<dbReference type="SUPFAM" id="SSF57667">
    <property type="entry name" value="beta-beta-alpha zinc fingers"/>
    <property type="match status" value="1"/>
</dbReference>
<keyword evidence="4 9" id="KW-0863">Zinc-finger</keyword>
<feature type="domain" description="C2H2-type" evidence="10">
    <location>
        <begin position="51"/>
        <end position="80"/>
    </location>
</feature>
<protein>
    <recommendedName>
        <fullName evidence="10">C2H2-type domain-containing protein</fullName>
    </recommendedName>
</protein>
<evidence type="ECO:0000256" key="6">
    <source>
        <dbReference type="ARBA" id="ARBA00023015"/>
    </source>
</evidence>
<evidence type="ECO:0000313" key="11">
    <source>
        <dbReference type="EMBL" id="CAG6622093.1"/>
    </source>
</evidence>
<evidence type="ECO:0000256" key="1">
    <source>
        <dbReference type="ARBA" id="ARBA00004123"/>
    </source>
</evidence>